<dbReference type="Proteomes" id="UP000095228">
    <property type="component" value="Chromosome"/>
</dbReference>
<reference evidence="2 3" key="1">
    <citation type="submission" date="2016-06" db="EMBL/GenBank/DDBJ databases">
        <title>Three novel species with peptidoglycan cell walls form the new genus Lacunisphaera gen. nov. in the family Opitutaceae of the verrucomicrobial subdivision 4.</title>
        <authorList>
            <person name="Rast P."/>
            <person name="Gloeckner I."/>
            <person name="Jogler M."/>
            <person name="Boedeker C."/>
            <person name="Jeske O."/>
            <person name="Wiegand S."/>
            <person name="Reinhardt R."/>
            <person name="Schumann P."/>
            <person name="Rohde M."/>
            <person name="Spring S."/>
            <person name="Gloeckner F.O."/>
            <person name="Jogler C."/>
        </authorList>
    </citation>
    <scope>NUCLEOTIDE SEQUENCE [LARGE SCALE GENOMIC DNA]</scope>
    <source>
        <strain evidence="2 3">IG16b</strain>
    </source>
</reference>
<dbReference type="RefSeq" id="WP_157772320.1">
    <property type="nucleotide sequence ID" value="NZ_CP016094.1"/>
</dbReference>
<gene>
    <name evidence="2" type="ORF">Verru16b_01454</name>
</gene>
<evidence type="ECO:0000313" key="3">
    <source>
        <dbReference type="Proteomes" id="UP000095228"/>
    </source>
</evidence>
<dbReference type="EMBL" id="CP016094">
    <property type="protein sequence ID" value="AOS44392.1"/>
    <property type="molecule type" value="Genomic_DNA"/>
</dbReference>
<evidence type="ECO:0000313" key="2">
    <source>
        <dbReference type="EMBL" id="AOS44392.1"/>
    </source>
</evidence>
<feature type="signal peptide" evidence="1">
    <location>
        <begin position="1"/>
        <end position="21"/>
    </location>
</feature>
<accession>A0A1D8AU25</accession>
<organism evidence="2 3">
    <name type="scientific">Lacunisphaera limnophila</name>
    <dbReference type="NCBI Taxonomy" id="1838286"/>
    <lineage>
        <taxon>Bacteria</taxon>
        <taxon>Pseudomonadati</taxon>
        <taxon>Verrucomicrobiota</taxon>
        <taxon>Opitutia</taxon>
        <taxon>Opitutales</taxon>
        <taxon>Opitutaceae</taxon>
        <taxon>Lacunisphaera</taxon>
    </lineage>
</organism>
<sequence length="234" mass="26176">MKRMRLPVFLLGLLLAVSLRAGSLESAYQARAMLGADVWSRVVRIENEASGRGSRYPAEFHGLVVAFEGILWLYTEYDGTQSISRYAGRLEQDQADLGPLLQAVEPGLTRFEDVTAPTPFAILGRPPPYACFPAAVARWQQLQREAKPPARARLLAIYPEGHRQGHMVLEYWREGRRYVFDPARPTVERELSLRLTEDPLKVARALFAPRDGKRPVRAMHLDLEGPGIDGSGQG</sequence>
<keyword evidence="3" id="KW-1185">Reference proteome</keyword>
<dbReference type="KEGG" id="obg:Verru16b_01454"/>
<feature type="chain" id="PRO_5009105162" description="Outer membrane lipoprotein carrier protein LolA" evidence="1">
    <location>
        <begin position="22"/>
        <end position="234"/>
    </location>
</feature>
<evidence type="ECO:0000256" key="1">
    <source>
        <dbReference type="SAM" id="SignalP"/>
    </source>
</evidence>
<keyword evidence="1" id="KW-0732">Signal</keyword>
<dbReference type="OrthoDB" id="9829775at2"/>
<proteinExistence type="predicted"/>
<name>A0A1D8AU25_9BACT</name>
<evidence type="ECO:0008006" key="4">
    <source>
        <dbReference type="Google" id="ProtNLM"/>
    </source>
</evidence>
<dbReference type="AlphaFoldDB" id="A0A1D8AU25"/>
<protein>
    <recommendedName>
        <fullName evidence="4">Outer membrane lipoprotein carrier protein LolA</fullName>
    </recommendedName>
</protein>